<protein>
    <submittedName>
        <fullName evidence="1">Uncharacterized protein</fullName>
    </submittedName>
</protein>
<proteinExistence type="predicted"/>
<organism evidence="1 2">
    <name type="scientific">Pseudomonas phage 201phi2-1</name>
    <name type="common">Pseudomonas chlororaphis phage 201phi2-1</name>
    <dbReference type="NCBI Taxonomy" id="198110"/>
    <lineage>
        <taxon>Viruses</taxon>
        <taxon>Duplodnaviria</taxon>
        <taxon>Heunggongvirae</taxon>
        <taxon>Uroviricota</taxon>
        <taxon>Caudoviricetes</taxon>
        <taxon>Chimalliviridae</taxon>
        <taxon>Serwervirus</taxon>
        <taxon>Serwervirus 201phi21</taxon>
    </lineage>
</organism>
<accession>B3FJQ6</accession>
<dbReference type="RefSeq" id="YP_001957117.1">
    <property type="nucleotide sequence ID" value="NC_010821.1"/>
</dbReference>
<dbReference type="EMBL" id="EU197055">
    <property type="protein sequence ID" value="ABY63221.1"/>
    <property type="molecule type" value="Genomic_DNA"/>
</dbReference>
<gene>
    <name evidence="1" type="ORF">201phi2-1p397</name>
</gene>
<organismHost>
    <name type="scientific">Pseudomonas chlororaphis</name>
    <dbReference type="NCBI Taxonomy" id="587753"/>
</organismHost>
<evidence type="ECO:0000313" key="2">
    <source>
        <dbReference type="Proteomes" id="UP000002421"/>
    </source>
</evidence>
<reference evidence="1 2" key="1">
    <citation type="journal article" date="2008" name="Virology">
        <title>Characterization of Pseudomonas chlororaphis myovirus 201varphi2-1 via genomic sequencing, mass spectrometry, and electron microscopy.</title>
        <authorList>
            <person name="Thomas J.A."/>
            <person name="Rolando M.R."/>
            <person name="Carroll C.A."/>
            <person name="Shen P.S."/>
            <person name="Belnap D.M."/>
            <person name="Weintraub S.T."/>
            <person name="Serwer P."/>
            <person name="Hardies S.C."/>
        </authorList>
    </citation>
    <scope>NUCLEOTIDE SEQUENCE</scope>
</reference>
<name>B3FJQ6_BP201</name>
<keyword evidence="2" id="KW-1185">Reference proteome</keyword>
<dbReference type="Proteomes" id="UP000002421">
    <property type="component" value="Segment"/>
</dbReference>
<sequence length="89" mass="10061">MIPITIFKHTSGDWVANWGGRIHHVTFNPTDDLTFVSLGLTDFGAVKFELNPRGVILGVYNNRTEQPLEELAFPVNHSLYRELNIGRPV</sequence>
<evidence type="ECO:0000313" key="1">
    <source>
        <dbReference type="EMBL" id="ABY63221.1"/>
    </source>
</evidence>
<dbReference type="KEGG" id="vg:6372714"/>